<dbReference type="InterPro" id="IPR047120">
    <property type="entry name" value="Pk/Esn/Tes"/>
</dbReference>
<keyword evidence="1 5" id="KW-0479">Metal-binding</keyword>
<dbReference type="AlphaFoldDB" id="A0A6M2DCF5"/>
<evidence type="ECO:0000259" key="7">
    <source>
        <dbReference type="PROSITE" id="PS51303"/>
    </source>
</evidence>
<dbReference type="FunFam" id="2.10.110.10:FF:000005">
    <property type="entry name" value="Testin isoform 1"/>
    <property type="match status" value="1"/>
</dbReference>
<accession>A0A6M2DCF5</accession>
<feature type="domain" description="LIM zinc-binding" evidence="6">
    <location>
        <begin position="469"/>
        <end position="534"/>
    </location>
</feature>
<evidence type="ECO:0000256" key="5">
    <source>
        <dbReference type="PROSITE-ProRule" id="PRU00125"/>
    </source>
</evidence>
<dbReference type="GO" id="GO:0008270">
    <property type="term" value="F:zinc ion binding"/>
    <property type="evidence" value="ECO:0007669"/>
    <property type="project" value="InterPro"/>
</dbReference>
<protein>
    <submittedName>
        <fullName evidence="8">Putative adaptor protein enigma</fullName>
    </submittedName>
</protein>
<dbReference type="SMART" id="SM00132">
    <property type="entry name" value="LIM"/>
    <property type="match status" value="3"/>
</dbReference>
<dbReference type="CDD" id="cd09340">
    <property type="entry name" value="LIM1_Testin_like"/>
    <property type="match status" value="1"/>
</dbReference>
<dbReference type="PANTHER" id="PTHR24211:SF22">
    <property type="entry name" value="TESTIN"/>
    <property type="match status" value="1"/>
</dbReference>
<keyword evidence="4 5" id="KW-0440">LIM domain</keyword>
<dbReference type="Pfam" id="PF06297">
    <property type="entry name" value="PET"/>
    <property type="match status" value="1"/>
</dbReference>
<dbReference type="Gene3D" id="2.10.110.10">
    <property type="entry name" value="Cysteine Rich Protein"/>
    <property type="match status" value="3"/>
</dbReference>
<dbReference type="EMBL" id="GIIL01000080">
    <property type="protein sequence ID" value="NOV43806.1"/>
    <property type="molecule type" value="Transcribed_RNA"/>
</dbReference>
<evidence type="ECO:0000256" key="1">
    <source>
        <dbReference type="ARBA" id="ARBA00022723"/>
    </source>
</evidence>
<dbReference type="CDD" id="cd09341">
    <property type="entry name" value="LIM2_Testin_like"/>
    <property type="match status" value="1"/>
</dbReference>
<dbReference type="InterPro" id="IPR010442">
    <property type="entry name" value="PET_domain"/>
</dbReference>
<name>A0A6M2DCF5_XENCH</name>
<organism evidence="8">
    <name type="scientific">Xenopsylla cheopis</name>
    <name type="common">Oriental rat flea</name>
    <name type="synonym">Pulex cheopis</name>
    <dbReference type="NCBI Taxonomy" id="163159"/>
    <lineage>
        <taxon>Eukaryota</taxon>
        <taxon>Metazoa</taxon>
        <taxon>Ecdysozoa</taxon>
        <taxon>Arthropoda</taxon>
        <taxon>Hexapoda</taxon>
        <taxon>Insecta</taxon>
        <taxon>Pterygota</taxon>
        <taxon>Neoptera</taxon>
        <taxon>Endopterygota</taxon>
        <taxon>Siphonaptera</taxon>
        <taxon>Pulicidae</taxon>
        <taxon>Xenopsyllinae</taxon>
        <taxon>Xenopsylla</taxon>
    </lineage>
</organism>
<dbReference type="PROSITE" id="PS50023">
    <property type="entry name" value="LIM_DOMAIN_2"/>
    <property type="match status" value="2"/>
</dbReference>
<proteinExistence type="predicted"/>
<keyword evidence="2" id="KW-0677">Repeat</keyword>
<evidence type="ECO:0000256" key="3">
    <source>
        <dbReference type="ARBA" id="ARBA00022833"/>
    </source>
</evidence>
<sequence length="660" mass="74999">MEESSVEIPSAPAWLSKLENRREILSKSKIGHETGAGASCNICGKGCPGLDLHFWRKLCRNCKCRKDQHDVPNEDLSGWAQFEILGAIRSKPAYLKIKALENQAVHLDWVPPNISSEMAIDYMNELGKDHIPITGSAAALHRKQQLEYQVPPHDLNPNLCHNLTNAEKKLFEEHIAKIVCNSGQGFVTRLLIQRASKTQINNPAGIDQICEEKLESVPIENKPYIESIKNDKVLQKILCSELIKGIKHSAHHDDLINRNMAISQTNKTCSNVPDFIESPLLSLSTKEKLIPMKINSEAIQSAVLNGWYYDNLLQDLDKNKIDYTNDLVLNPIKAFRTEYKINDLLKKDVDKFAIDMGGAILAPIINVQNDSLQMPCNNYNSENNILEQNDKPPEINYLSHPHLSKLSKENVNIDPTNVLLNQFKPLQIDNSNYVKNMKDSNYYPDLIEKEHTSNELENLNIYPQYMPSIFCRSCKLQISSNDIVVQTHKNDKQVAWHPKCFTCFSCNELLADLVYFSHKGNIYCARDYAAILNIPRCKACDELIFTKEYTVAENASYHVRHFCCFHCDTPLANQNYVSDDRTGQPLCLPCYENYQAEKCQSCKKPIGANEQGVAWSSLHWHTYCFNCAGKNCNKHLLGGRFLVKNNFPLCSTECFKSLNI</sequence>
<evidence type="ECO:0000259" key="6">
    <source>
        <dbReference type="PROSITE" id="PS50023"/>
    </source>
</evidence>
<feature type="domain" description="PET" evidence="7">
    <location>
        <begin position="88"/>
        <end position="195"/>
    </location>
</feature>
<dbReference type="PROSITE" id="PS00478">
    <property type="entry name" value="LIM_DOMAIN_1"/>
    <property type="match status" value="2"/>
</dbReference>
<dbReference type="InterPro" id="IPR001781">
    <property type="entry name" value="Znf_LIM"/>
</dbReference>
<dbReference type="SUPFAM" id="SSF57716">
    <property type="entry name" value="Glucocorticoid receptor-like (DNA-binding domain)"/>
    <property type="match status" value="2"/>
</dbReference>
<keyword evidence="3 5" id="KW-0862">Zinc</keyword>
<reference evidence="8" key="1">
    <citation type="submission" date="2020-03" db="EMBL/GenBank/DDBJ databases">
        <title>Transcriptomic Profiling of the Digestive Tract of the Rat Flea, Xenopsylla cheopis, Following Blood Feeding and Infection with Yersinia pestis.</title>
        <authorList>
            <person name="Bland D.M."/>
            <person name="Martens C.A."/>
            <person name="Virtaneva K."/>
            <person name="Kanakabandi K."/>
            <person name="Long D."/>
            <person name="Rosenke R."/>
            <person name="Saturday G.A."/>
            <person name="Hoyt F.H."/>
            <person name="Bruno D.P."/>
            <person name="Ribeiro J.M.C."/>
            <person name="Hinnebusch J."/>
        </authorList>
    </citation>
    <scope>NUCLEOTIDE SEQUENCE</scope>
</reference>
<feature type="domain" description="LIM zinc-binding" evidence="6">
    <location>
        <begin position="535"/>
        <end position="597"/>
    </location>
</feature>
<evidence type="ECO:0000256" key="2">
    <source>
        <dbReference type="ARBA" id="ARBA00022737"/>
    </source>
</evidence>
<evidence type="ECO:0000256" key="4">
    <source>
        <dbReference type="ARBA" id="ARBA00023038"/>
    </source>
</evidence>
<evidence type="ECO:0000313" key="8">
    <source>
        <dbReference type="EMBL" id="NOV43806.1"/>
    </source>
</evidence>
<dbReference type="Pfam" id="PF00412">
    <property type="entry name" value="LIM"/>
    <property type="match status" value="3"/>
</dbReference>
<dbReference type="PROSITE" id="PS51303">
    <property type="entry name" value="PET"/>
    <property type="match status" value="1"/>
</dbReference>
<dbReference type="PANTHER" id="PTHR24211">
    <property type="entry name" value="LIM DOMAIN-CONTAINING PROTEIN"/>
    <property type="match status" value="1"/>
</dbReference>